<evidence type="ECO:0000256" key="1">
    <source>
        <dbReference type="SAM" id="MobiDB-lite"/>
    </source>
</evidence>
<dbReference type="InterPro" id="IPR032716">
    <property type="entry name" value="ACC_epsilon"/>
</dbReference>
<sequence>MTDSSTPANAPTAPGEPRSSEASAPETPEVPAVPGLRFVTRGVTPTEAAAVSAVLHGLVREESDHLRQAPVRGQSAWQRSQRSIRVPLTPGPGRWRGFSA</sequence>
<dbReference type="AlphaFoldDB" id="A0A4R8XLF3"/>
<dbReference type="Proteomes" id="UP000298433">
    <property type="component" value="Unassembled WGS sequence"/>
</dbReference>
<dbReference type="OrthoDB" id="5123691at2"/>
<proteinExistence type="predicted"/>
<name>A0A4R8XLF3_9MICO</name>
<dbReference type="GO" id="GO:0003989">
    <property type="term" value="F:acetyl-CoA carboxylase activity"/>
    <property type="evidence" value="ECO:0007669"/>
    <property type="project" value="InterPro"/>
</dbReference>
<comment type="caution">
    <text evidence="2">The sequence shown here is derived from an EMBL/GenBank/DDBJ whole genome shotgun (WGS) entry which is preliminary data.</text>
</comment>
<evidence type="ECO:0000313" key="3">
    <source>
        <dbReference type="Proteomes" id="UP000298433"/>
    </source>
</evidence>
<feature type="region of interest" description="Disordered" evidence="1">
    <location>
        <begin position="1"/>
        <end position="36"/>
    </location>
</feature>
<feature type="region of interest" description="Disordered" evidence="1">
    <location>
        <begin position="64"/>
        <end position="100"/>
    </location>
</feature>
<dbReference type="Pfam" id="PF13822">
    <property type="entry name" value="ACC_epsilon"/>
    <property type="match status" value="1"/>
</dbReference>
<protein>
    <submittedName>
        <fullName evidence="2">Acyl-CoA carboxylase subunit epsilon</fullName>
    </submittedName>
</protein>
<accession>A0A4R8XLF3</accession>
<dbReference type="RefSeq" id="WP_134370461.1">
    <property type="nucleotide sequence ID" value="NZ_SOGN01000047.1"/>
</dbReference>
<gene>
    <name evidence="2" type="ORF">E3T23_11225</name>
</gene>
<organism evidence="2 3">
    <name type="scientific">Cryobacterium cheniae</name>
    <dbReference type="NCBI Taxonomy" id="1259262"/>
    <lineage>
        <taxon>Bacteria</taxon>
        <taxon>Bacillati</taxon>
        <taxon>Actinomycetota</taxon>
        <taxon>Actinomycetes</taxon>
        <taxon>Micrococcales</taxon>
        <taxon>Microbacteriaceae</taxon>
        <taxon>Cryobacterium</taxon>
    </lineage>
</organism>
<evidence type="ECO:0000313" key="2">
    <source>
        <dbReference type="EMBL" id="TFC78974.1"/>
    </source>
</evidence>
<dbReference type="EMBL" id="SOGN01000047">
    <property type="protein sequence ID" value="TFC78974.1"/>
    <property type="molecule type" value="Genomic_DNA"/>
</dbReference>
<dbReference type="GO" id="GO:0004658">
    <property type="term" value="F:propionyl-CoA carboxylase activity"/>
    <property type="evidence" value="ECO:0007669"/>
    <property type="project" value="InterPro"/>
</dbReference>
<keyword evidence="3" id="KW-1185">Reference proteome</keyword>
<reference evidence="2 3" key="1">
    <citation type="submission" date="2019-03" db="EMBL/GenBank/DDBJ databases">
        <title>Genomics of glacier-inhabiting Cryobacterium strains.</title>
        <authorList>
            <person name="Liu Q."/>
            <person name="Xin Y.-H."/>
        </authorList>
    </citation>
    <scope>NUCLEOTIDE SEQUENCE [LARGE SCALE GENOMIC DNA]</scope>
    <source>
        <strain evidence="2 3">TMT2-48-2</strain>
    </source>
</reference>